<dbReference type="InterPro" id="IPR001627">
    <property type="entry name" value="Semap_dom"/>
</dbReference>
<dbReference type="GO" id="GO:0005886">
    <property type="term" value="C:plasma membrane"/>
    <property type="evidence" value="ECO:0007669"/>
    <property type="project" value="TreeGrafter"/>
</dbReference>
<keyword evidence="4" id="KW-1015">Disulfide bond</keyword>
<keyword evidence="11" id="KW-1185">Reference proteome</keyword>
<dbReference type="Proteomes" id="UP000075880">
    <property type="component" value="Unassembled WGS sequence"/>
</dbReference>
<feature type="domain" description="Sema" evidence="9">
    <location>
        <begin position="69"/>
        <end position="535"/>
    </location>
</feature>
<feature type="region of interest" description="Disordered" evidence="7">
    <location>
        <begin position="1"/>
        <end position="31"/>
    </location>
</feature>
<dbReference type="PROSITE" id="PS51004">
    <property type="entry name" value="SEMA"/>
    <property type="match status" value="1"/>
</dbReference>
<comment type="caution">
    <text evidence="6">Lacks conserved residue(s) required for the propagation of feature annotation.</text>
</comment>
<dbReference type="InterPro" id="IPR027231">
    <property type="entry name" value="Semaphorin"/>
</dbReference>
<dbReference type="GO" id="GO:0030215">
    <property type="term" value="F:semaphorin receptor binding"/>
    <property type="evidence" value="ECO:0007669"/>
    <property type="project" value="InterPro"/>
</dbReference>
<dbReference type="Pfam" id="PF01403">
    <property type="entry name" value="Sema"/>
    <property type="match status" value="1"/>
</dbReference>
<dbReference type="EnsemblMetazoa" id="ENSAATROPT012336">
    <property type="protein sequence ID" value="ENSAATROPP011193"/>
    <property type="gene ID" value="ENSAATROPG010031"/>
</dbReference>
<name>A0AAG5DKQ6_ANOAO</name>
<dbReference type="Pfam" id="PF01437">
    <property type="entry name" value="PSI"/>
    <property type="match status" value="1"/>
</dbReference>
<reference evidence="10" key="1">
    <citation type="submission" date="2024-04" db="UniProtKB">
        <authorList>
            <consortium name="EnsemblMetazoa"/>
        </authorList>
    </citation>
    <scope>IDENTIFICATION</scope>
    <source>
        <strain evidence="10">EBRO</strain>
    </source>
</reference>
<dbReference type="SUPFAM" id="SSF101912">
    <property type="entry name" value="Sema domain"/>
    <property type="match status" value="1"/>
</dbReference>
<evidence type="ECO:0000256" key="6">
    <source>
        <dbReference type="PROSITE-ProRule" id="PRU00352"/>
    </source>
</evidence>
<organism evidence="10 11">
    <name type="scientific">Anopheles atroparvus</name>
    <name type="common">European mosquito</name>
    <dbReference type="NCBI Taxonomy" id="41427"/>
    <lineage>
        <taxon>Eukaryota</taxon>
        <taxon>Metazoa</taxon>
        <taxon>Ecdysozoa</taxon>
        <taxon>Arthropoda</taxon>
        <taxon>Hexapoda</taxon>
        <taxon>Insecta</taxon>
        <taxon>Pterygota</taxon>
        <taxon>Neoptera</taxon>
        <taxon>Endopterygota</taxon>
        <taxon>Diptera</taxon>
        <taxon>Nematocera</taxon>
        <taxon>Culicoidea</taxon>
        <taxon>Culicidae</taxon>
        <taxon>Anophelinae</taxon>
        <taxon>Anopheles</taxon>
    </lineage>
</organism>
<dbReference type="PANTHER" id="PTHR11036">
    <property type="entry name" value="SEMAPHORIN"/>
    <property type="match status" value="1"/>
</dbReference>
<keyword evidence="3 8" id="KW-0472">Membrane</keyword>
<dbReference type="InterPro" id="IPR036352">
    <property type="entry name" value="Semap_dom_sf"/>
</dbReference>
<dbReference type="InterPro" id="IPR002165">
    <property type="entry name" value="Plexin_repeat"/>
</dbReference>
<evidence type="ECO:0000313" key="11">
    <source>
        <dbReference type="Proteomes" id="UP000075880"/>
    </source>
</evidence>
<sequence>MYATINECSRRREDPPSSRPRSSSSGSNRMAYRSKQMTMHLMSRGGRTALVITLATVIISQCIVRVDSWVPDGQSKIRIPYDPTVPSFFGNSSDHFKLLDQDENTVLIGARNAVYNLTIGRLLEVPGQRISWPSSDAHRELCTLKGKHEQDCQNYIRVYAPVAPNRRMICGTNSFKPLCRYYNVLPDNGSLVYDNNELEAQGRCPYNPQHNSTYVYTDGQLYAATVADFSGADPLIYREPQRTEQFDSKQLNQPAFVSAIEHNGYVMFFYREVAMEYMNCGKAVYSRVARVCKNDKGGPYPFQDRWTSFLKARLNCSIPGEYPFYFDELQATTKAISGLYGGDRNKIIYAIMTTQENAIGGSAVCAFSVQDIMDAFEGPFKAQRDIHSNWLQVPPSAVPEPRPGKCVDDSRTLPKASVNFVKTNNLMDSSVRSLHSRPVFTRVSLYYRLSAIAVDPQVKALDGHRYDVVFVGTNDGKVIKFVNILSANSSDDVRTVVISETQAFPPGTKINELTISKRNSALIVISSGKIISLPLHTCNENSYKACRKCLDLQDPYCAWDDTNRDCKTIEDVHASGASIDRFYQRLDGERIGEICRKYDHQEPTVHTYEDNDVYTRVDGSGAAEKPDKPFDQRNVLIVHANHGTVSSVGPEDIDNEISMTSIEEEQANRVISTHQYNPKPDTYVNEKTFMTASVNWTLGLMVCVGMLILGVLIGFFVSQRAKCSKSLTGGEHRNQLNWHSGKGLTMLSQNRTSGKDVNLLMNTTNQYHTQQQAIVQQLQQHHQNNCKDNIDFDYKDRSVECKNSTENLEKDISKGMGTLQKTRHLKTFKP</sequence>
<accession>A0AAG5DKQ6</accession>
<proteinExistence type="predicted"/>
<dbReference type="CDD" id="cd11237">
    <property type="entry name" value="Sema_1A"/>
    <property type="match status" value="1"/>
</dbReference>
<dbReference type="InterPro" id="IPR015943">
    <property type="entry name" value="WD40/YVTN_repeat-like_dom_sf"/>
</dbReference>
<keyword evidence="8" id="KW-0812">Transmembrane</keyword>
<evidence type="ECO:0000256" key="8">
    <source>
        <dbReference type="SAM" id="Phobius"/>
    </source>
</evidence>
<comment type="subcellular location">
    <subcellularLocation>
        <location evidence="1">Membrane</location>
    </subcellularLocation>
</comment>
<keyword evidence="5" id="KW-0325">Glycoprotein</keyword>
<feature type="compositionally biased region" description="Low complexity" evidence="7">
    <location>
        <begin position="19"/>
        <end position="31"/>
    </location>
</feature>
<dbReference type="SUPFAM" id="SSF103575">
    <property type="entry name" value="Plexin repeat"/>
    <property type="match status" value="1"/>
</dbReference>
<dbReference type="AlphaFoldDB" id="A0AAG5DKQ6"/>
<dbReference type="GO" id="GO:0007411">
    <property type="term" value="P:axon guidance"/>
    <property type="evidence" value="ECO:0007669"/>
    <property type="project" value="TreeGrafter"/>
</dbReference>
<feature type="transmembrane region" description="Helical" evidence="8">
    <location>
        <begin position="696"/>
        <end position="717"/>
    </location>
</feature>
<dbReference type="GO" id="GO:0045499">
    <property type="term" value="F:chemorepellent activity"/>
    <property type="evidence" value="ECO:0007669"/>
    <property type="project" value="TreeGrafter"/>
</dbReference>
<dbReference type="InterPro" id="IPR042068">
    <property type="entry name" value="SEM1A_sema_dom"/>
</dbReference>
<dbReference type="PANTHER" id="PTHR11036:SF131">
    <property type="entry name" value="MIP07328P"/>
    <property type="match status" value="1"/>
</dbReference>
<evidence type="ECO:0000256" key="7">
    <source>
        <dbReference type="SAM" id="MobiDB-lite"/>
    </source>
</evidence>
<dbReference type="GO" id="GO:0071526">
    <property type="term" value="P:semaphorin-plexin signaling pathway"/>
    <property type="evidence" value="ECO:0007669"/>
    <property type="project" value="TreeGrafter"/>
</dbReference>
<evidence type="ECO:0000259" key="9">
    <source>
        <dbReference type="PROSITE" id="PS51004"/>
    </source>
</evidence>
<evidence type="ECO:0000256" key="2">
    <source>
        <dbReference type="ARBA" id="ARBA00022782"/>
    </source>
</evidence>
<dbReference type="FunFam" id="3.30.1680.10:FF:000036">
    <property type="entry name" value="AGAP005742-PA"/>
    <property type="match status" value="1"/>
</dbReference>
<keyword evidence="8" id="KW-1133">Transmembrane helix</keyword>
<dbReference type="SMART" id="SM00630">
    <property type="entry name" value="Sema"/>
    <property type="match status" value="1"/>
</dbReference>
<protein>
    <recommendedName>
        <fullName evidence="9">Sema domain-containing protein</fullName>
    </recommendedName>
</protein>
<dbReference type="FunFam" id="2.130.10.10:FF:000346">
    <property type="entry name" value="Sema-1a, isoform D"/>
    <property type="match status" value="1"/>
</dbReference>
<evidence type="ECO:0000313" key="10">
    <source>
        <dbReference type="EnsemblMetazoa" id="ENSAATROPP011193"/>
    </source>
</evidence>
<dbReference type="GO" id="GO:0030335">
    <property type="term" value="P:positive regulation of cell migration"/>
    <property type="evidence" value="ECO:0007669"/>
    <property type="project" value="TreeGrafter"/>
</dbReference>
<dbReference type="Gene3D" id="2.130.10.10">
    <property type="entry name" value="YVTN repeat-like/Quinoprotein amine dehydrogenase"/>
    <property type="match status" value="1"/>
</dbReference>
<evidence type="ECO:0000256" key="3">
    <source>
        <dbReference type="ARBA" id="ARBA00023136"/>
    </source>
</evidence>
<evidence type="ECO:0000256" key="5">
    <source>
        <dbReference type="ARBA" id="ARBA00023180"/>
    </source>
</evidence>
<evidence type="ECO:0000256" key="4">
    <source>
        <dbReference type="ARBA" id="ARBA00023157"/>
    </source>
</evidence>
<dbReference type="Gene3D" id="3.30.1680.10">
    <property type="entry name" value="ligand-binding face of the semaphorins, domain 2"/>
    <property type="match status" value="1"/>
</dbReference>
<evidence type="ECO:0000256" key="1">
    <source>
        <dbReference type="ARBA" id="ARBA00004370"/>
    </source>
</evidence>
<keyword evidence="2" id="KW-0221">Differentiation</keyword>